<reference evidence="2" key="1">
    <citation type="submission" date="2025-08" db="UniProtKB">
        <authorList>
            <consortium name="RefSeq"/>
        </authorList>
    </citation>
    <scope>IDENTIFICATION</scope>
</reference>
<dbReference type="GeneID" id="136080565"/>
<protein>
    <submittedName>
        <fullName evidence="2">Uncharacterized protein LOC136080565 isoform X1</fullName>
    </submittedName>
</protein>
<sequence length="1203" mass="138165">MIAMENPNRCGSSIAIENAMTKTVIFIPPVLQVEESLLSLGSHGNVDGIFHCLLIKVDVLGKKTYLARYFEFGSFTAFFENVAHAKLKQDLEIEEILPYCAFTIKDVEMEILLKNETFVYRTKNDKSHIHKSRSFNRLIYDCKGGLNESLKNLITALDKNILCICYQLITVCLFKYQLWEVDNQENKKFFVCQPSEKAEEWEKSLMLHRSNPKGNSSYGKLWTKILELPTLENQFSLLSDLPNHHKWMWDKLTKILRFEQKFSTSCRYFPGSPRNRILQALFYRNNSFDIIKSCLKNTFNIKEPVVYPSSKGDLAHKSSIAKKIRLSSLEGIVDNSDNSCCGNKFVSKNIDISNSSNEIHLVQHLGKKNSLYEYFCAELFSRGVISWRVRRPSLNICVMNNYNRESGNFQDKEFVHVKAETINSSNIYNCSCKTFSTIIYFQSDDVTNVNNCCHCRLLHQLLQMLDNPDFMPENNLINKKKLIESLCLTSNVFKLASKSGIERYSVVSDSCTFITVFELSKLLRKVVKCHDSLCQVSEGSTRQVNNLDKGFLCSHLKVFREHFYLVQNTTDWISNYQDEFTSVDELEDKAQLPKEKWEDVFDVKSGLWTFGLNAPSKKTVSCDQFSHKFSTDIVKRQSATNGYSFMPSTDLEICKCGAGWVSGSFSNGITEFCHKINMYTDREVVECDVYLRKCLSNNCTAYWDGWEDSVFCLSKSTGYAGYELGTGAGYELSTGAGYELGWEFVDFVLCKGTFSGFVNLYVNKYKRRSTSALPFMSTQTFIDWFFAWASHMHIDFRQKCQMCPEDQVISVLACDATKIGISFKNSFVKPIETAELNEIVQTSSRRFDRSFIYNSELSDPKQFSEARAHLKKICLLILSVENSDCIRFDADTLKLSSILMNYIPAECIPSFQLMVSESPVPHNLRWSYAKVFKILAADSSLDSLIPLRFTDEILLICEQLLSNVGGCELSVKFCYLLRCFSPELAKLVELSSNCNNTPSGDIVLLIQYCCNFVKKIHFVDVPPKIAEVIKDTYNPPRFGRAYYFEKHGCQIRKMRMFSVDKSSNNNLFDDIPSEICNKLFPQVSKKGVSFLFLWFCPMHGHCYGFHIIPGSEGRKDPHASLYTHCEIAPKNIFYDFACSLSEFCHNRESGFFRDTSFFHDVFHGYTHKCADVFRCNRLGSFYSINTSICEQFNSFFTKYQVFR</sequence>
<dbReference type="PANTHER" id="PTHR34305">
    <property type="entry name" value="EXPRESSED PROTEIN"/>
    <property type="match status" value="1"/>
</dbReference>
<gene>
    <name evidence="2" type="primary">LOC136080565</name>
</gene>
<name>A0ABM4BW87_HYDVU</name>
<evidence type="ECO:0000313" key="1">
    <source>
        <dbReference type="Proteomes" id="UP001652625"/>
    </source>
</evidence>
<accession>A0ABM4BW87</accession>
<evidence type="ECO:0000313" key="2">
    <source>
        <dbReference type="RefSeq" id="XP_065653452.1"/>
    </source>
</evidence>
<keyword evidence="1" id="KW-1185">Reference proteome</keyword>
<dbReference type="PANTHER" id="PTHR34305:SF1">
    <property type="entry name" value="SWIM-TYPE DOMAIN-CONTAINING PROTEIN"/>
    <property type="match status" value="1"/>
</dbReference>
<organism evidence="1 2">
    <name type="scientific">Hydra vulgaris</name>
    <name type="common">Hydra</name>
    <name type="synonym">Hydra attenuata</name>
    <dbReference type="NCBI Taxonomy" id="6087"/>
    <lineage>
        <taxon>Eukaryota</taxon>
        <taxon>Metazoa</taxon>
        <taxon>Cnidaria</taxon>
        <taxon>Hydrozoa</taxon>
        <taxon>Hydroidolina</taxon>
        <taxon>Anthoathecata</taxon>
        <taxon>Aplanulata</taxon>
        <taxon>Hydridae</taxon>
        <taxon>Hydra</taxon>
    </lineage>
</organism>
<dbReference type="RefSeq" id="XP_065653452.1">
    <property type="nucleotide sequence ID" value="XM_065797380.1"/>
</dbReference>
<proteinExistence type="predicted"/>
<dbReference type="Proteomes" id="UP001652625">
    <property type="component" value="Chromosome 05"/>
</dbReference>